<dbReference type="EMBL" id="QPFP01000046">
    <property type="protein sequence ID" value="TEB26674.1"/>
    <property type="molecule type" value="Genomic_DNA"/>
</dbReference>
<evidence type="ECO:0008006" key="4">
    <source>
        <dbReference type="Google" id="ProtNLM"/>
    </source>
</evidence>
<dbReference type="Proteomes" id="UP000298030">
    <property type="component" value="Unassembled WGS sequence"/>
</dbReference>
<accession>A0A4Y7SYG6</accession>
<keyword evidence="3" id="KW-1185">Reference proteome</keyword>
<dbReference type="CDD" id="cd00882">
    <property type="entry name" value="Ras_like_GTPase"/>
    <property type="match status" value="1"/>
</dbReference>
<dbReference type="OrthoDB" id="8954335at2759"/>
<proteinExistence type="predicted"/>
<evidence type="ECO:0000256" key="1">
    <source>
        <dbReference type="SAM" id="Coils"/>
    </source>
</evidence>
<reference evidence="2 3" key="1">
    <citation type="journal article" date="2019" name="Nat. Ecol. Evol.">
        <title>Megaphylogeny resolves global patterns of mushroom evolution.</title>
        <authorList>
            <person name="Varga T."/>
            <person name="Krizsan K."/>
            <person name="Foldi C."/>
            <person name="Dima B."/>
            <person name="Sanchez-Garcia M."/>
            <person name="Sanchez-Ramirez S."/>
            <person name="Szollosi G.J."/>
            <person name="Szarkandi J.G."/>
            <person name="Papp V."/>
            <person name="Albert L."/>
            <person name="Andreopoulos W."/>
            <person name="Angelini C."/>
            <person name="Antonin V."/>
            <person name="Barry K.W."/>
            <person name="Bougher N.L."/>
            <person name="Buchanan P."/>
            <person name="Buyck B."/>
            <person name="Bense V."/>
            <person name="Catcheside P."/>
            <person name="Chovatia M."/>
            <person name="Cooper J."/>
            <person name="Damon W."/>
            <person name="Desjardin D."/>
            <person name="Finy P."/>
            <person name="Geml J."/>
            <person name="Haridas S."/>
            <person name="Hughes K."/>
            <person name="Justo A."/>
            <person name="Karasinski D."/>
            <person name="Kautmanova I."/>
            <person name="Kiss B."/>
            <person name="Kocsube S."/>
            <person name="Kotiranta H."/>
            <person name="LaButti K.M."/>
            <person name="Lechner B.E."/>
            <person name="Liimatainen K."/>
            <person name="Lipzen A."/>
            <person name="Lukacs Z."/>
            <person name="Mihaltcheva S."/>
            <person name="Morgado L.N."/>
            <person name="Niskanen T."/>
            <person name="Noordeloos M.E."/>
            <person name="Ohm R.A."/>
            <person name="Ortiz-Santana B."/>
            <person name="Ovrebo C."/>
            <person name="Racz N."/>
            <person name="Riley R."/>
            <person name="Savchenko A."/>
            <person name="Shiryaev A."/>
            <person name="Soop K."/>
            <person name="Spirin V."/>
            <person name="Szebenyi C."/>
            <person name="Tomsovsky M."/>
            <person name="Tulloss R.E."/>
            <person name="Uehling J."/>
            <person name="Grigoriev I.V."/>
            <person name="Vagvolgyi C."/>
            <person name="Papp T."/>
            <person name="Martin F.M."/>
            <person name="Miettinen O."/>
            <person name="Hibbett D.S."/>
            <person name="Nagy L.G."/>
        </authorList>
    </citation>
    <scope>NUCLEOTIDE SEQUENCE [LARGE SCALE GENOMIC DNA]</scope>
    <source>
        <strain evidence="2 3">FP101781</strain>
    </source>
</reference>
<keyword evidence="1" id="KW-0175">Coiled coil</keyword>
<dbReference type="AlphaFoldDB" id="A0A4Y7SYG6"/>
<sequence length="279" mass="30667">MDGSPSVAPDTVSTEATDFIAVMGQTGVGKSTFINTVTESSQQLEVGHGLESCTQAVQLSEPLQFQGRNVALMIPDADRSDADILRMIADHLVEAKQRLAGVVYVKDISQVKMTGSACNNLHLFKKICGEDSLRNVAIVTTKWGRVPEEEGKERQRNLEINDKYFGGMIKAGALNIQREMVVEKKELADTEAAQELHKQLDAKSGRIETLLARLDREAKESEIAYQGAQAEIEKYKIDLERLEKEKQKLKHRYKLWGTAAQVTAGAILMAAGIPAATVL</sequence>
<feature type="coiled-coil region" evidence="1">
    <location>
        <begin position="211"/>
        <end position="259"/>
    </location>
</feature>
<evidence type="ECO:0000313" key="3">
    <source>
        <dbReference type="Proteomes" id="UP000298030"/>
    </source>
</evidence>
<organism evidence="2 3">
    <name type="scientific">Coprinellus micaceus</name>
    <name type="common">Glistening ink-cap mushroom</name>
    <name type="synonym">Coprinus micaceus</name>
    <dbReference type="NCBI Taxonomy" id="71717"/>
    <lineage>
        <taxon>Eukaryota</taxon>
        <taxon>Fungi</taxon>
        <taxon>Dikarya</taxon>
        <taxon>Basidiomycota</taxon>
        <taxon>Agaricomycotina</taxon>
        <taxon>Agaricomycetes</taxon>
        <taxon>Agaricomycetidae</taxon>
        <taxon>Agaricales</taxon>
        <taxon>Agaricineae</taxon>
        <taxon>Psathyrellaceae</taxon>
        <taxon>Coprinellus</taxon>
    </lineage>
</organism>
<gene>
    <name evidence="2" type="ORF">FA13DRAFT_1737107</name>
</gene>
<comment type="caution">
    <text evidence="2">The sequence shown here is derived from an EMBL/GenBank/DDBJ whole genome shotgun (WGS) entry which is preliminary data.</text>
</comment>
<dbReference type="SUPFAM" id="SSF52540">
    <property type="entry name" value="P-loop containing nucleoside triphosphate hydrolases"/>
    <property type="match status" value="1"/>
</dbReference>
<name>A0A4Y7SYG6_COPMI</name>
<protein>
    <recommendedName>
        <fullName evidence="4">G domain-containing protein</fullName>
    </recommendedName>
</protein>
<evidence type="ECO:0000313" key="2">
    <source>
        <dbReference type="EMBL" id="TEB26674.1"/>
    </source>
</evidence>
<dbReference type="InterPro" id="IPR027417">
    <property type="entry name" value="P-loop_NTPase"/>
</dbReference>
<dbReference type="STRING" id="71717.A0A4Y7SYG6"/>
<dbReference type="Gene3D" id="3.40.50.300">
    <property type="entry name" value="P-loop containing nucleotide triphosphate hydrolases"/>
    <property type="match status" value="1"/>
</dbReference>